<organism evidence="3">
    <name type="scientific">Pseudomonas aeruginosa</name>
    <dbReference type="NCBI Taxonomy" id="287"/>
    <lineage>
        <taxon>Bacteria</taxon>
        <taxon>Pseudomonadati</taxon>
        <taxon>Pseudomonadota</taxon>
        <taxon>Gammaproteobacteria</taxon>
        <taxon>Pseudomonadales</taxon>
        <taxon>Pseudomonadaceae</taxon>
        <taxon>Pseudomonas</taxon>
    </lineage>
</organism>
<evidence type="ECO:0000256" key="1">
    <source>
        <dbReference type="SAM" id="MobiDB-lite"/>
    </source>
</evidence>
<feature type="transmembrane region" description="Helical" evidence="2">
    <location>
        <begin position="46"/>
        <end position="64"/>
    </location>
</feature>
<accession>A0A5E5QUD8</accession>
<dbReference type="EMBL" id="LR700248">
    <property type="protein sequence ID" value="VVH79062.1"/>
    <property type="molecule type" value="Genomic_DNA"/>
</dbReference>
<protein>
    <submittedName>
        <fullName evidence="3">Uncharacterized protein</fullName>
    </submittedName>
</protein>
<sequence length="230" mass="24928">MQATGKADDPAGHASTLPHRGKGRRSHAVAALRRQRSQPDKHRRRPWRAPLSALLGLLLLGGAWTLRDHPGPGHEAAALCLLAAAALLMCLACLQRNARNAPFLVLGQGRLRARSLSAPLDLLEVADLRLEDGVWFSAIVLELHGKALPAPSTRPLDPFAARAVSECRDGPRVRLLSPGWRLNGRNLSLLEAAEVIDLYLDIARAQARLRQLGEIPPSTSSSLPTPRIFP</sequence>
<reference evidence="3" key="1">
    <citation type="submission" date="2019-09" db="EMBL/GenBank/DDBJ databases">
        <authorList>
            <person name="Gross C."/>
            <person name="Bohn E."/>
        </authorList>
    </citation>
    <scope>NUCLEOTIDE SEQUENCE</scope>
    <source>
        <strain evidence="3">ID40</strain>
    </source>
</reference>
<keyword evidence="2" id="KW-1133">Transmembrane helix</keyword>
<dbReference type="AlphaFoldDB" id="A0A5E5QUD8"/>
<feature type="region of interest" description="Disordered" evidence="1">
    <location>
        <begin position="1"/>
        <end position="45"/>
    </location>
</feature>
<keyword evidence="2" id="KW-0472">Membrane</keyword>
<feature type="transmembrane region" description="Helical" evidence="2">
    <location>
        <begin position="76"/>
        <end position="94"/>
    </location>
</feature>
<keyword evidence="2" id="KW-0812">Transmembrane</keyword>
<feature type="compositionally biased region" description="Basic and acidic residues" evidence="1">
    <location>
        <begin position="1"/>
        <end position="11"/>
    </location>
</feature>
<proteinExistence type="predicted"/>
<evidence type="ECO:0000313" key="3">
    <source>
        <dbReference type="EMBL" id="VVH79062.1"/>
    </source>
</evidence>
<evidence type="ECO:0000256" key="2">
    <source>
        <dbReference type="SAM" id="Phobius"/>
    </source>
</evidence>
<gene>
    <name evidence="3" type="ORF">TUEID40_00209</name>
</gene>
<name>A0A5E5QUD8_PSEAI</name>
<feature type="compositionally biased region" description="Basic residues" evidence="1">
    <location>
        <begin position="19"/>
        <end position="45"/>
    </location>
</feature>